<dbReference type="Gene3D" id="3.40.710.10">
    <property type="entry name" value="DD-peptidase/beta-lactamase superfamily"/>
    <property type="match status" value="1"/>
</dbReference>
<evidence type="ECO:0000256" key="6">
    <source>
        <dbReference type="ARBA" id="ARBA00023316"/>
    </source>
</evidence>
<dbReference type="GO" id="GO:0009002">
    <property type="term" value="F:serine-type D-Ala-D-Ala carboxypeptidase activity"/>
    <property type="evidence" value="ECO:0007669"/>
    <property type="project" value="InterPro"/>
</dbReference>
<comment type="similarity">
    <text evidence="1 9">Belongs to the peptidase S11 family.</text>
</comment>
<dbReference type="GO" id="GO:0006508">
    <property type="term" value="P:proteolysis"/>
    <property type="evidence" value="ECO:0007669"/>
    <property type="project" value="InterPro"/>
</dbReference>
<evidence type="ECO:0000259" key="12">
    <source>
        <dbReference type="Pfam" id="PF00768"/>
    </source>
</evidence>
<keyword evidence="16" id="KW-1185">Reference proteome</keyword>
<feature type="binding site" evidence="8">
    <location>
        <position position="326"/>
    </location>
    <ligand>
        <name>substrate</name>
    </ligand>
</feature>
<dbReference type="PANTHER" id="PTHR21581:SF6">
    <property type="entry name" value="TRAFFICKING PROTEIN PARTICLE COMPLEX SUBUNIT 12"/>
    <property type="match status" value="1"/>
</dbReference>
<dbReference type="GO" id="GO:0008360">
    <property type="term" value="P:regulation of cell shape"/>
    <property type="evidence" value="ECO:0007669"/>
    <property type="project" value="UniProtKB-KW"/>
</dbReference>
<dbReference type="SUPFAM" id="SSF56601">
    <property type="entry name" value="beta-lactamase/transpeptidase-like"/>
    <property type="match status" value="1"/>
</dbReference>
<comment type="caution">
    <text evidence="14">The sequence shown here is derived from an EMBL/GenBank/DDBJ whole genome shotgun (WGS) entry which is preliminary data.</text>
</comment>
<evidence type="ECO:0000256" key="7">
    <source>
        <dbReference type="PIRSR" id="PIRSR618044-1"/>
    </source>
</evidence>
<dbReference type="EMBL" id="BHEO01000002">
    <property type="protein sequence ID" value="GBU03774.1"/>
    <property type="molecule type" value="Genomic_DNA"/>
</dbReference>
<feature type="compositionally biased region" description="Basic residues" evidence="10">
    <location>
        <begin position="510"/>
        <end position="523"/>
    </location>
</feature>
<keyword evidence="3" id="KW-0378">Hydrolase</keyword>
<reference evidence="14 15" key="2">
    <citation type="submission" date="2019-03" db="EMBL/GenBank/DDBJ databases">
        <title>Genomic Encyclopedia of Type Strains, Phase IV (KMG-IV): sequencing the most valuable type-strain genomes for metagenomic binning, comparative biology and taxonomic classification.</title>
        <authorList>
            <person name="Goeker M."/>
        </authorList>
    </citation>
    <scope>NUCLEOTIDE SEQUENCE [LARGE SCALE GENOMIC DNA]</scope>
    <source>
        <strain evidence="14 15">DSM 103426</strain>
    </source>
</reference>
<dbReference type="EMBL" id="SLZV01000024">
    <property type="protein sequence ID" value="TCS65213.1"/>
    <property type="molecule type" value="Genomic_DNA"/>
</dbReference>
<keyword evidence="4" id="KW-0133">Cell shape</keyword>
<dbReference type="PANTHER" id="PTHR21581">
    <property type="entry name" value="D-ALANYL-D-ALANINE CARBOXYPEPTIDASE"/>
    <property type="match status" value="1"/>
</dbReference>
<keyword evidence="2" id="KW-0732">Signal</keyword>
<protein>
    <submittedName>
        <fullName evidence="14">D-alanyl-D-alanine carboxypeptidase</fullName>
    </submittedName>
</protein>
<dbReference type="GO" id="GO:0009252">
    <property type="term" value="P:peptidoglycan biosynthetic process"/>
    <property type="evidence" value="ECO:0007669"/>
    <property type="project" value="UniProtKB-KW"/>
</dbReference>
<evidence type="ECO:0000313" key="15">
    <source>
        <dbReference type="Proteomes" id="UP000294613"/>
    </source>
</evidence>
<dbReference type="InterPro" id="IPR018044">
    <property type="entry name" value="Peptidase_S11"/>
</dbReference>
<dbReference type="InterPro" id="IPR001967">
    <property type="entry name" value="Peptidase_S11_N"/>
</dbReference>
<evidence type="ECO:0000313" key="13">
    <source>
        <dbReference type="EMBL" id="GBU03774.1"/>
    </source>
</evidence>
<keyword evidence="11" id="KW-1133">Transmembrane helix</keyword>
<feature type="active site" description="Acyl-ester intermediate" evidence="7">
    <location>
        <position position="155"/>
    </location>
</feature>
<evidence type="ECO:0000256" key="11">
    <source>
        <dbReference type="SAM" id="Phobius"/>
    </source>
</evidence>
<feature type="transmembrane region" description="Helical" evidence="11">
    <location>
        <begin position="479"/>
        <end position="500"/>
    </location>
</feature>
<feature type="compositionally biased region" description="Basic and acidic residues" evidence="10">
    <location>
        <begin position="540"/>
        <end position="557"/>
    </location>
</feature>
<proteinExistence type="inferred from homology"/>
<dbReference type="Proteomes" id="UP000702954">
    <property type="component" value="Unassembled WGS sequence"/>
</dbReference>
<dbReference type="Pfam" id="PF00768">
    <property type="entry name" value="Peptidase_S11"/>
    <property type="match status" value="1"/>
</dbReference>
<name>A0A4R3JIJ4_9FIRM</name>
<reference evidence="13 16" key="1">
    <citation type="journal article" date="2018" name="Int. J. Syst. Evol. Microbiol.">
        <title>Draft Genome Sequence of Faecalimonas umbilicata JCM 30896T, an Acetate-Producing Bacterium Isolated from Human Feces.</title>
        <authorList>
            <person name="Sakamoto M."/>
            <person name="Ikeyama N."/>
            <person name="Yuki M."/>
            <person name="Ohkuma M."/>
        </authorList>
    </citation>
    <scope>NUCLEOTIDE SEQUENCE [LARGE SCALE GENOMIC DNA]</scope>
    <source>
        <strain evidence="13 16">EGH7</strain>
    </source>
</reference>
<feature type="active site" evidence="7">
    <location>
        <position position="213"/>
    </location>
</feature>
<keyword evidence="11" id="KW-0812">Transmembrane</keyword>
<gene>
    <name evidence="14" type="ORF">EDD74_12435</name>
    <name evidence="13" type="ORF">FAEUMB_03150</name>
</gene>
<evidence type="ECO:0000256" key="5">
    <source>
        <dbReference type="ARBA" id="ARBA00022984"/>
    </source>
</evidence>
<sequence>MKFPGINNKSMPFRAMLQRETEEFYFVSDKSRKHICKGNVFFVGRRTRICYNTAYDVLEEIQMKLRYRLAAFLLAAGLVFSNTAVHEVCAAEVEGAAAAVTDEEKAVYEMPVESNALKNWPEGPGIFAEAGIIMDMNSGAILYAKNIDEKEFPASITKIMTALVALENSELTDKVHFTEESVAFLEYGDASIGMQPGEEITMEDALYGMLLASANEVSYAIADTVGNGYDNFIRMMNEKAEELGCTNTHFTNPHGLHDEEHYVSARDMALIAAAAFQHEEFRKITNTYEHRIPPTNLVNEERVFQQYHQMLYDGTDTFYEPCVGGKTGYTDQALSTLVSYLDNGELQLVSVNLKTHGVHVYPDTKNMAEYVFNNFKKIPLEGKDLPKGVKETEEDAYIVVPKNVEFQDVKAEIVPEDKSGKSKKGTLTYTYDGQTVGVSEVVLKGSYFQTNTAGTKTEKSDTDQKEQKPLFTVSPKVKMIIGIVVSVIIAMGLIFCALVYRKRQRRRQRRLMEQRRRRQRKEKQVRQQQVQARRRQQYQKQKDHTNKRSEDHRLPRR</sequence>
<dbReference type="GO" id="GO:0071555">
    <property type="term" value="P:cell wall organization"/>
    <property type="evidence" value="ECO:0007669"/>
    <property type="project" value="UniProtKB-KW"/>
</dbReference>
<feature type="active site" description="Proton acceptor" evidence="7">
    <location>
        <position position="158"/>
    </location>
</feature>
<evidence type="ECO:0000313" key="14">
    <source>
        <dbReference type="EMBL" id="TCS65213.1"/>
    </source>
</evidence>
<dbReference type="InterPro" id="IPR012338">
    <property type="entry name" value="Beta-lactam/transpept-like"/>
</dbReference>
<keyword evidence="11" id="KW-0472">Membrane</keyword>
<feature type="region of interest" description="Disordered" evidence="10">
    <location>
        <begin position="510"/>
        <end position="557"/>
    </location>
</feature>
<dbReference type="Proteomes" id="UP000294613">
    <property type="component" value="Unassembled WGS sequence"/>
</dbReference>
<organism evidence="14 15">
    <name type="scientific">Faecalimonas umbilicata</name>
    <dbReference type="NCBI Taxonomy" id="1912855"/>
    <lineage>
        <taxon>Bacteria</taxon>
        <taxon>Bacillati</taxon>
        <taxon>Bacillota</taxon>
        <taxon>Clostridia</taxon>
        <taxon>Lachnospirales</taxon>
        <taxon>Lachnospiraceae</taxon>
        <taxon>Faecalimonas</taxon>
    </lineage>
</organism>
<dbReference type="PRINTS" id="PR00725">
    <property type="entry name" value="DADACBPTASE1"/>
</dbReference>
<evidence type="ECO:0000256" key="1">
    <source>
        <dbReference type="ARBA" id="ARBA00007164"/>
    </source>
</evidence>
<keyword evidence="5" id="KW-0573">Peptidoglycan synthesis</keyword>
<evidence type="ECO:0000256" key="10">
    <source>
        <dbReference type="SAM" id="MobiDB-lite"/>
    </source>
</evidence>
<evidence type="ECO:0000256" key="3">
    <source>
        <dbReference type="ARBA" id="ARBA00022801"/>
    </source>
</evidence>
<evidence type="ECO:0000256" key="2">
    <source>
        <dbReference type="ARBA" id="ARBA00022729"/>
    </source>
</evidence>
<evidence type="ECO:0000256" key="8">
    <source>
        <dbReference type="PIRSR" id="PIRSR618044-2"/>
    </source>
</evidence>
<evidence type="ECO:0000256" key="9">
    <source>
        <dbReference type="RuleBase" id="RU004016"/>
    </source>
</evidence>
<accession>A0A4R3JIJ4</accession>
<keyword evidence="14" id="KW-0121">Carboxypeptidase</keyword>
<feature type="domain" description="Peptidase S11 D-alanyl-D-alanine carboxypeptidase A N-terminal" evidence="12">
    <location>
        <begin position="124"/>
        <end position="354"/>
    </location>
</feature>
<evidence type="ECO:0000313" key="16">
    <source>
        <dbReference type="Proteomes" id="UP000702954"/>
    </source>
</evidence>
<keyword evidence="14" id="KW-0645">Protease</keyword>
<dbReference type="AlphaFoldDB" id="A0A4R3JIJ4"/>
<keyword evidence="6" id="KW-0961">Cell wall biogenesis/degradation</keyword>
<evidence type="ECO:0000256" key="4">
    <source>
        <dbReference type="ARBA" id="ARBA00022960"/>
    </source>
</evidence>